<dbReference type="EMBL" id="GFDG01000413">
    <property type="protein sequence ID" value="JAV18386.1"/>
    <property type="molecule type" value="Transcribed_RNA"/>
</dbReference>
<dbReference type="GO" id="GO:0004185">
    <property type="term" value="F:serine-type carboxypeptidase activity"/>
    <property type="evidence" value="ECO:0007669"/>
    <property type="project" value="UniProtKB-UniRule"/>
</dbReference>
<keyword evidence="2 7" id="KW-0121">Carboxypeptidase</keyword>
<evidence type="ECO:0000256" key="4">
    <source>
        <dbReference type="ARBA" id="ARBA00022729"/>
    </source>
</evidence>
<feature type="signal peptide" evidence="7">
    <location>
        <begin position="1"/>
        <end position="28"/>
    </location>
</feature>
<evidence type="ECO:0000256" key="5">
    <source>
        <dbReference type="ARBA" id="ARBA00022801"/>
    </source>
</evidence>
<dbReference type="GO" id="GO:0006508">
    <property type="term" value="P:proteolysis"/>
    <property type="evidence" value="ECO:0007669"/>
    <property type="project" value="UniProtKB-KW"/>
</dbReference>
<dbReference type="InterPro" id="IPR001563">
    <property type="entry name" value="Peptidase_S10"/>
</dbReference>
<dbReference type="PRINTS" id="PR00724">
    <property type="entry name" value="CRBOXYPTASEC"/>
</dbReference>
<dbReference type="Pfam" id="PF00450">
    <property type="entry name" value="Peptidase_S10"/>
    <property type="match status" value="1"/>
</dbReference>
<evidence type="ECO:0000256" key="1">
    <source>
        <dbReference type="ARBA" id="ARBA00009431"/>
    </source>
</evidence>
<proteinExistence type="inferred from homology"/>
<evidence type="ECO:0000256" key="6">
    <source>
        <dbReference type="ARBA" id="ARBA00023180"/>
    </source>
</evidence>
<dbReference type="PANTHER" id="PTHR11802">
    <property type="entry name" value="SERINE PROTEASE FAMILY S10 SERINE CARBOXYPEPTIDASE"/>
    <property type="match status" value="1"/>
</dbReference>
<accession>A0A1L8EID7</accession>
<organism evidence="8">
    <name type="scientific">Haematobia irritans</name>
    <name type="common">Horn fly</name>
    <name type="synonym">Conops irritans</name>
    <dbReference type="NCBI Taxonomy" id="7368"/>
    <lineage>
        <taxon>Eukaryota</taxon>
        <taxon>Metazoa</taxon>
        <taxon>Ecdysozoa</taxon>
        <taxon>Arthropoda</taxon>
        <taxon>Hexapoda</taxon>
        <taxon>Insecta</taxon>
        <taxon>Pterygota</taxon>
        <taxon>Neoptera</taxon>
        <taxon>Endopterygota</taxon>
        <taxon>Diptera</taxon>
        <taxon>Brachycera</taxon>
        <taxon>Muscomorpha</taxon>
        <taxon>Muscoidea</taxon>
        <taxon>Muscidae</taxon>
        <taxon>Haematobia</taxon>
    </lineage>
</organism>
<evidence type="ECO:0000256" key="3">
    <source>
        <dbReference type="ARBA" id="ARBA00022670"/>
    </source>
</evidence>
<dbReference type="InterPro" id="IPR029058">
    <property type="entry name" value="AB_hydrolase_fold"/>
</dbReference>
<keyword evidence="3 7" id="KW-0645">Protease</keyword>
<evidence type="ECO:0000313" key="8">
    <source>
        <dbReference type="EMBL" id="JAV18386.1"/>
    </source>
</evidence>
<feature type="chain" id="PRO_5011817400" description="Carboxypeptidase" evidence="7">
    <location>
        <begin position="29"/>
        <end position="489"/>
    </location>
</feature>
<reference evidence="8" key="1">
    <citation type="submission" date="2017-01" db="EMBL/GenBank/DDBJ databases">
        <title>An insight into the sialome and mialome of the horn fly, Haematobia irritans.</title>
        <authorList>
            <person name="Breijo M."/>
            <person name="Boiani M."/>
            <person name="Ures X."/>
            <person name="Rocha S."/>
            <person name="Sequeira M."/>
            <person name="Ribeiro J.M."/>
        </authorList>
    </citation>
    <scope>NUCLEOTIDE SEQUENCE</scope>
</reference>
<dbReference type="InterPro" id="IPR018202">
    <property type="entry name" value="Ser_caboxypep_ser_AS"/>
</dbReference>
<evidence type="ECO:0000256" key="2">
    <source>
        <dbReference type="ARBA" id="ARBA00022645"/>
    </source>
</evidence>
<comment type="similarity">
    <text evidence="1 7">Belongs to the peptidase S10 family.</text>
</comment>
<protein>
    <recommendedName>
        <fullName evidence="7">Carboxypeptidase</fullName>
        <ecNumber evidence="7">3.4.16.-</ecNumber>
    </recommendedName>
</protein>
<dbReference type="PANTHER" id="PTHR11802:SF472">
    <property type="entry name" value="SERINE CARBOXYPEPTIDASE CPVL-RELATED"/>
    <property type="match status" value="1"/>
</dbReference>
<keyword evidence="6" id="KW-0325">Glycoprotein</keyword>
<keyword evidence="4 7" id="KW-0732">Signal</keyword>
<name>A0A1L8EID7_HAEIR</name>
<dbReference type="EC" id="3.4.16.-" evidence="7"/>
<evidence type="ECO:0000256" key="7">
    <source>
        <dbReference type="RuleBase" id="RU361156"/>
    </source>
</evidence>
<dbReference type="AlphaFoldDB" id="A0A1L8EID7"/>
<dbReference type="Gene3D" id="3.40.50.1820">
    <property type="entry name" value="alpha/beta hydrolase"/>
    <property type="match status" value="1"/>
</dbReference>
<dbReference type="PROSITE" id="PS00560">
    <property type="entry name" value="CARBOXYPEPT_SER_HIS"/>
    <property type="match status" value="1"/>
</dbReference>
<dbReference type="InterPro" id="IPR033124">
    <property type="entry name" value="Ser_caboxypep_his_AS"/>
</dbReference>
<sequence>MKIANHHCAMNVVVIVTFALFFVGLCSGEKSPSYRKSFINPYPRFKAFNDGGNPGEPLFLTPLIRDTTIPREFIQKKAQVNGTQYHKVESYSGFLTVNPSFNSNMFFWYFPAEVDRAYAPVVLWLQGGPGASSLFGLFTENGPFEFNEKGDLKKRNYTWSKTHNLIFIDNPVGTGFSFTDRDEGYARNEKDVGHNLHEAMQQLYELFEWNQDGGFWITGESYAGKYVPALAYHIHHVQNAIDTRVHIPLKGVAIGNGLSDPIHQLKYGDYLYQLGLIDDNGLKKFHDAEAAGIDCIKKHNMDCAFDVFDNLLNGDMVNGSLFTNLTGFNYYYNYLHTKGDNYGQIMGDFIQSSQTRRSIHVGNLTYHDLDTENKVELFLKRDVMDTVAPWIAELLDTYTVCIYNGQLDIIVAYPLTRNYLNQLKFKNSDAYKIAPREIWRVDDEIAGYAKHAGHLVEIMVRNAGHMAPTDQPKWMYTLIHHLTHYKKIV</sequence>
<dbReference type="SUPFAM" id="SSF53474">
    <property type="entry name" value="alpha/beta-Hydrolases"/>
    <property type="match status" value="1"/>
</dbReference>
<keyword evidence="5 7" id="KW-0378">Hydrolase</keyword>
<dbReference type="FunFam" id="3.40.50.1820:FF:000096">
    <property type="entry name" value="Carboxypeptidase vitellogenic-like"/>
    <property type="match status" value="1"/>
</dbReference>
<dbReference type="PROSITE" id="PS00131">
    <property type="entry name" value="CARBOXYPEPT_SER_SER"/>
    <property type="match status" value="1"/>
</dbReference>